<proteinExistence type="predicted"/>
<protein>
    <recommendedName>
        <fullName evidence="3">DUF3168 domain-containing protein</fullName>
    </recommendedName>
</protein>
<name>A0AAP2CJI0_9BACT</name>
<dbReference type="RefSeq" id="WP_213946773.1">
    <property type="nucleotide sequence ID" value="NZ_JAHCMY010000024.1"/>
</dbReference>
<dbReference type="EMBL" id="JAHCMY010000024">
    <property type="protein sequence ID" value="MBS9525913.1"/>
    <property type="molecule type" value="Genomic_DNA"/>
</dbReference>
<accession>A0AAP2CJI0</accession>
<dbReference type="Proteomes" id="UP001319104">
    <property type="component" value="Unassembled WGS sequence"/>
</dbReference>
<gene>
    <name evidence="1" type="ORF">KI659_17970</name>
</gene>
<sequence length="131" mass="15277">MTVTEAIYHVLSESEELKAIFNDRIFPLSTKKQKLPSLFYQIFILDVNHSKTGGSKLDEYALKLHLFSLDNLELTKAQEIVRNLLDFKEITDDEGNTLIEYFRFTGYTNDYLETDEVFNATVNFTFFTARN</sequence>
<evidence type="ECO:0000313" key="1">
    <source>
        <dbReference type="EMBL" id="MBS9525913.1"/>
    </source>
</evidence>
<organism evidence="1 2">
    <name type="scientific">Litoribacter ruber</name>
    <dbReference type="NCBI Taxonomy" id="702568"/>
    <lineage>
        <taxon>Bacteria</taxon>
        <taxon>Pseudomonadati</taxon>
        <taxon>Bacteroidota</taxon>
        <taxon>Cytophagia</taxon>
        <taxon>Cytophagales</taxon>
        <taxon>Cyclobacteriaceae</taxon>
        <taxon>Litoribacter</taxon>
    </lineage>
</organism>
<reference evidence="1 2" key="1">
    <citation type="submission" date="2021-05" db="EMBL/GenBank/DDBJ databases">
        <authorList>
            <person name="Zhang Z.D."/>
            <person name="Osman G."/>
        </authorList>
    </citation>
    <scope>NUCLEOTIDE SEQUENCE [LARGE SCALE GENOMIC DNA]</scope>
    <source>
        <strain evidence="1 2">KCTC 32217</strain>
    </source>
</reference>
<keyword evidence="2" id="KW-1185">Reference proteome</keyword>
<evidence type="ECO:0008006" key="3">
    <source>
        <dbReference type="Google" id="ProtNLM"/>
    </source>
</evidence>
<dbReference type="AlphaFoldDB" id="A0AAP2CJI0"/>
<evidence type="ECO:0000313" key="2">
    <source>
        <dbReference type="Proteomes" id="UP001319104"/>
    </source>
</evidence>
<comment type="caution">
    <text evidence="1">The sequence shown here is derived from an EMBL/GenBank/DDBJ whole genome shotgun (WGS) entry which is preliminary data.</text>
</comment>